<proteinExistence type="predicted"/>
<keyword evidence="3" id="KW-1185">Reference proteome</keyword>
<accession>A0A7D5QI98</accession>
<dbReference type="OrthoDB" id="295069at2157"/>
<feature type="region of interest" description="Disordered" evidence="1">
    <location>
        <begin position="1"/>
        <end position="23"/>
    </location>
</feature>
<dbReference type="Proteomes" id="UP000509626">
    <property type="component" value="Chromosome"/>
</dbReference>
<dbReference type="GeneID" id="56038662"/>
<evidence type="ECO:0000313" key="2">
    <source>
        <dbReference type="EMBL" id="QLG62844.1"/>
    </source>
</evidence>
<dbReference type="EMBL" id="CP058579">
    <property type="protein sequence ID" value="QLG62844.1"/>
    <property type="molecule type" value="Genomic_DNA"/>
</dbReference>
<evidence type="ECO:0000313" key="3">
    <source>
        <dbReference type="Proteomes" id="UP000509626"/>
    </source>
</evidence>
<reference evidence="2 3" key="1">
    <citation type="submission" date="2020-06" db="EMBL/GenBank/DDBJ databases">
        <title>NJ-3-1, isolated from saline soil.</title>
        <authorList>
            <person name="Cui H.L."/>
            <person name="Shi X."/>
        </authorList>
    </citation>
    <scope>NUCLEOTIDE SEQUENCE [LARGE SCALE GENOMIC DNA]</scope>
    <source>
        <strain evidence="2 3">NJ-3-1</strain>
    </source>
</reference>
<gene>
    <name evidence="2" type="ORF">HUG12_14345</name>
</gene>
<dbReference type="KEGG" id="halu:HUG12_14345"/>
<protein>
    <submittedName>
        <fullName evidence="2">Uncharacterized protein</fullName>
    </submittedName>
</protein>
<evidence type="ECO:0000256" key="1">
    <source>
        <dbReference type="SAM" id="MobiDB-lite"/>
    </source>
</evidence>
<dbReference type="RefSeq" id="WP_179269429.1">
    <property type="nucleotide sequence ID" value="NZ_CP058579.1"/>
</dbReference>
<sequence length="59" mass="6690">MKGDELEGEINHPTGKPRNMTEATCPNCGGEMEETHPEHREYHGMAFICRGECGRIWES</sequence>
<organism evidence="2 3">
    <name type="scientific">Halorarum salinum</name>
    <dbReference type="NCBI Taxonomy" id="2743089"/>
    <lineage>
        <taxon>Archaea</taxon>
        <taxon>Methanobacteriati</taxon>
        <taxon>Methanobacteriota</taxon>
        <taxon>Stenosarchaea group</taxon>
        <taxon>Halobacteria</taxon>
        <taxon>Halobacteriales</taxon>
        <taxon>Haloferacaceae</taxon>
        <taxon>Halorarum</taxon>
    </lineage>
</organism>
<dbReference type="AlphaFoldDB" id="A0A7D5QI98"/>
<name>A0A7D5QI98_9EURY</name>